<evidence type="ECO:0000313" key="2">
    <source>
        <dbReference type="Proteomes" id="UP000509568"/>
    </source>
</evidence>
<keyword evidence="2" id="KW-1185">Reference proteome</keyword>
<proteinExistence type="predicted"/>
<sequence>MSGKKVNYVYVSGENLRQLEEEFAAGITHELGDWSSSSTIVTTSPGDVNVTFFIYRRAHIMMSHGVADKNYLLRPDELGGLEVNKYRTVCVPGPWMKRKLLAHPGVELSEQQIKIVGWPRIDKLLAEQARQRTLSVPDAPTEGKKIKVLWAPTHGAANAKHVVSSYPSFLGYEEKLKELFDYDSSLHPNVRPSKTPTFQKLIDADVVIADRGTMVYEAWALGKPVIFPSWLIKKGNIKTCPGSAENHIFQEKIGLHARSFEELIGMIYTATKPDATVEAFMEDYLPAATHGKSYKLLANAVQEIWASNDLRIKKKVKAPEASLKA</sequence>
<dbReference type="SUPFAM" id="SSF53756">
    <property type="entry name" value="UDP-Glycosyltransferase/glycogen phosphorylase"/>
    <property type="match status" value="1"/>
</dbReference>
<evidence type="ECO:0008006" key="3">
    <source>
        <dbReference type="Google" id="ProtNLM"/>
    </source>
</evidence>
<protein>
    <recommendedName>
        <fullName evidence="3">CDP-glycerol--glycerophosphate glycerophosphotransferase</fullName>
    </recommendedName>
</protein>
<evidence type="ECO:0000313" key="1">
    <source>
        <dbReference type="EMBL" id="QKZ06089.1"/>
    </source>
</evidence>
<dbReference type="KEGG" id="pez:HWQ56_20825"/>
<accession>A0A7D5H7K9</accession>
<name>A0A7D5H7K9_9PSED</name>
<gene>
    <name evidence="1" type="ORF">HWQ56_20825</name>
</gene>
<dbReference type="EMBL" id="CP056030">
    <property type="protein sequence ID" value="QKZ06089.1"/>
    <property type="molecule type" value="Genomic_DNA"/>
</dbReference>
<dbReference type="RefSeq" id="WP_176571679.1">
    <property type="nucleotide sequence ID" value="NZ_CP056030.1"/>
</dbReference>
<dbReference type="AlphaFoldDB" id="A0A7D5H7K9"/>
<dbReference type="Proteomes" id="UP000509568">
    <property type="component" value="Chromosome"/>
</dbReference>
<organism evidence="1 2">
    <name type="scientific">Pseudomonas eucalypticola</name>
    <dbReference type="NCBI Taxonomy" id="2599595"/>
    <lineage>
        <taxon>Bacteria</taxon>
        <taxon>Pseudomonadati</taxon>
        <taxon>Pseudomonadota</taxon>
        <taxon>Gammaproteobacteria</taxon>
        <taxon>Pseudomonadales</taxon>
        <taxon>Pseudomonadaceae</taxon>
        <taxon>Pseudomonas</taxon>
    </lineage>
</organism>
<reference evidence="1 2" key="1">
    <citation type="submission" date="2020-06" db="EMBL/GenBank/DDBJ databases">
        <title>Pseudomonas eucalypticola sp. nov., an endophyte of Eucalyptus dunnii leaves with biocontrol ability of eucalyptus leaf blight.</title>
        <authorList>
            <person name="Liu Y."/>
            <person name="Song Z."/>
            <person name="Zeng H."/>
            <person name="Lu M."/>
            <person name="Wang X."/>
            <person name="Lian X."/>
            <person name="Zhang Q."/>
        </authorList>
    </citation>
    <scope>NUCLEOTIDE SEQUENCE [LARGE SCALE GENOMIC DNA]</scope>
    <source>
        <strain evidence="1 2">NP-1</strain>
    </source>
</reference>